<feature type="non-terminal residue" evidence="1">
    <location>
        <position position="1"/>
    </location>
</feature>
<keyword evidence="2" id="KW-1185">Reference proteome</keyword>
<evidence type="ECO:0000313" key="2">
    <source>
        <dbReference type="Proteomes" id="UP001215280"/>
    </source>
</evidence>
<gene>
    <name evidence="1" type="ORF">DFH07DRAFT_708223</name>
</gene>
<comment type="caution">
    <text evidence="1">The sequence shown here is derived from an EMBL/GenBank/DDBJ whole genome shotgun (WGS) entry which is preliminary data.</text>
</comment>
<dbReference type="Proteomes" id="UP001215280">
    <property type="component" value="Unassembled WGS sequence"/>
</dbReference>
<accession>A0AAD7NPL8</accession>
<reference evidence="1" key="1">
    <citation type="submission" date="2023-03" db="EMBL/GenBank/DDBJ databases">
        <title>Massive genome expansion in bonnet fungi (Mycena s.s.) driven by repeated elements and novel gene families across ecological guilds.</title>
        <authorList>
            <consortium name="Lawrence Berkeley National Laboratory"/>
            <person name="Harder C.B."/>
            <person name="Miyauchi S."/>
            <person name="Viragh M."/>
            <person name="Kuo A."/>
            <person name="Thoen E."/>
            <person name="Andreopoulos B."/>
            <person name="Lu D."/>
            <person name="Skrede I."/>
            <person name="Drula E."/>
            <person name="Henrissat B."/>
            <person name="Morin E."/>
            <person name="Kohler A."/>
            <person name="Barry K."/>
            <person name="LaButti K."/>
            <person name="Morin E."/>
            <person name="Salamov A."/>
            <person name="Lipzen A."/>
            <person name="Mereny Z."/>
            <person name="Hegedus B."/>
            <person name="Baldrian P."/>
            <person name="Stursova M."/>
            <person name="Weitz H."/>
            <person name="Taylor A."/>
            <person name="Grigoriev I.V."/>
            <person name="Nagy L.G."/>
            <person name="Martin F."/>
            <person name="Kauserud H."/>
        </authorList>
    </citation>
    <scope>NUCLEOTIDE SEQUENCE</scope>
    <source>
        <strain evidence="1">CBHHK188m</strain>
    </source>
</reference>
<name>A0AAD7NPL8_9AGAR</name>
<feature type="non-terminal residue" evidence="1">
    <location>
        <position position="126"/>
    </location>
</feature>
<dbReference type="AlphaFoldDB" id="A0AAD7NPL8"/>
<organism evidence="1 2">
    <name type="scientific">Mycena maculata</name>
    <dbReference type="NCBI Taxonomy" id="230809"/>
    <lineage>
        <taxon>Eukaryota</taxon>
        <taxon>Fungi</taxon>
        <taxon>Dikarya</taxon>
        <taxon>Basidiomycota</taxon>
        <taxon>Agaricomycotina</taxon>
        <taxon>Agaricomycetes</taxon>
        <taxon>Agaricomycetidae</taxon>
        <taxon>Agaricales</taxon>
        <taxon>Marasmiineae</taxon>
        <taxon>Mycenaceae</taxon>
        <taxon>Mycena</taxon>
    </lineage>
</organism>
<protein>
    <submittedName>
        <fullName evidence="1">Uncharacterized protein</fullName>
    </submittedName>
</protein>
<dbReference type="EMBL" id="JARJLG010000025">
    <property type="protein sequence ID" value="KAJ7769672.1"/>
    <property type="molecule type" value="Genomic_DNA"/>
</dbReference>
<evidence type="ECO:0000313" key="1">
    <source>
        <dbReference type="EMBL" id="KAJ7769672.1"/>
    </source>
</evidence>
<proteinExistence type="predicted"/>
<sequence>EQAGLSVKHVQRMASERDPLEEGHFINRISQYPAHYLVALDEMSKDNRIYVRLWGRSPKGQRVEVYAPFVRERCYTSIAALALNVGIIAARIIEGSADRETFIEFLRDDVLPVMNLYPAPRSVLML</sequence>